<keyword evidence="5 8" id="KW-0694">RNA-binding</keyword>
<dbReference type="GO" id="GO:0003735">
    <property type="term" value="F:structural constituent of ribosome"/>
    <property type="evidence" value="ECO:0007669"/>
    <property type="project" value="InterPro"/>
</dbReference>
<dbReference type="InterPro" id="IPR035987">
    <property type="entry name" value="Ribosomal_uS8_sf"/>
</dbReference>
<organism evidence="10">
    <name type="scientific">uncultured euryarchaeote Rifle_16ft_4_minimus_34155</name>
    <dbReference type="NCBI Taxonomy" id="1665193"/>
    <lineage>
        <taxon>Archaea</taxon>
        <taxon>Methanobacteriati</taxon>
        <taxon>Methanobacteriota</taxon>
        <taxon>environmental samples</taxon>
    </lineage>
</organism>
<dbReference type="FunFam" id="3.30.1490.10:FF:000002">
    <property type="entry name" value="40S ribosomal protein S15a"/>
    <property type="match status" value="1"/>
</dbReference>
<sequence length="129" mass="14091">MLQDTLNDAMAVIRNAEMAGKGECLLRPASKLVGRVLAVMKDADYITGFEQVQDGRGGLYKVALKGNINNCGVIKPRFAVQRTDLEKWEARYLPAQDFGLLILTTTQGVMSQIRAKEAGVGGKLLAFVY</sequence>
<protein>
    <recommendedName>
        <fullName evidence="8">Small ribosomal subunit protein uS8</fullName>
    </recommendedName>
</protein>
<keyword evidence="7 8" id="KW-0687">Ribonucleoprotein</keyword>
<comment type="similarity">
    <text evidence="2 8 9">Belongs to the universal ribosomal protein uS8 family.</text>
</comment>
<evidence type="ECO:0000256" key="3">
    <source>
        <dbReference type="ARBA" id="ARBA00011458"/>
    </source>
</evidence>
<dbReference type="PROSITE" id="PS00053">
    <property type="entry name" value="RIBOSOMAL_S8"/>
    <property type="match status" value="1"/>
</dbReference>
<dbReference type="GO" id="GO:0006412">
    <property type="term" value="P:translation"/>
    <property type="evidence" value="ECO:0007669"/>
    <property type="project" value="UniProtKB-UniRule"/>
</dbReference>
<comment type="function">
    <text evidence="1 8">One of the primary rRNA binding proteins, it binds directly to 16S rRNA central domain where it helps coordinate assembly of the platform of the 30S subunit.</text>
</comment>
<dbReference type="AlphaFoldDB" id="A0A0H4T355"/>
<evidence type="ECO:0000256" key="5">
    <source>
        <dbReference type="ARBA" id="ARBA00022884"/>
    </source>
</evidence>
<dbReference type="NCBIfam" id="NF003115">
    <property type="entry name" value="PRK04034.1"/>
    <property type="match status" value="1"/>
</dbReference>
<evidence type="ECO:0000256" key="4">
    <source>
        <dbReference type="ARBA" id="ARBA00022730"/>
    </source>
</evidence>
<gene>
    <name evidence="8" type="primary">rps8</name>
</gene>
<dbReference type="GO" id="GO:0005840">
    <property type="term" value="C:ribosome"/>
    <property type="evidence" value="ECO:0007669"/>
    <property type="project" value="UniProtKB-KW"/>
</dbReference>
<dbReference type="InterPro" id="IPR047863">
    <property type="entry name" value="Ribosomal_uS8_CS"/>
</dbReference>
<dbReference type="InterPro" id="IPR000630">
    <property type="entry name" value="Ribosomal_uS8"/>
</dbReference>
<evidence type="ECO:0000256" key="6">
    <source>
        <dbReference type="ARBA" id="ARBA00022980"/>
    </source>
</evidence>
<evidence type="ECO:0000313" key="10">
    <source>
        <dbReference type="EMBL" id="AKQ02091.1"/>
    </source>
</evidence>
<proteinExistence type="inferred from homology"/>
<dbReference type="Pfam" id="PF00410">
    <property type="entry name" value="Ribosomal_S8"/>
    <property type="match status" value="1"/>
</dbReference>
<dbReference type="PANTHER" id="PTHR11758">
    <property type="entry name" value="40S RIBOSOMAL PROTEIN S15A"/>
    <property type="match status" value="1"/>
</dbReference>
<comment type="subunit">
    <text evidence="3 8">Part of the 30S ribosomal subunit.</text>
</comment>
<evidence type="ECO:0000256" key="9">
    <source>
        <dbReference type="RuleBase" id="RU003660"/>
    </source>
</evidence>
<accession>A0A0H4T355</accession>
<dbReference type="SUPFAM" id="SSF56047">
    <property type="entry name" value="Ribosomal protein S8"/>
    <property type="match status" value="1"/>
</dbReference>
<keyword evidence="4 8" id="KW-0699">rRNA-binding</keyword>
<dbReference type="Gene3D" id="3.30.1490.10">
    <property type="match status" value="1"/>
</dbReference>
<name>A0A0H4T355_9EURY</name>
<evidence type="ECO:0000256" key="2">
    <source>
        <dbReference type="ARBA" id="ARBA00006471"/>
    </source>
</evidence>
<dbReference type="GO" id="GO:1990904">
    <property type="term" value="C:ribonucleoprotein complex"/>
    <property type="evidence" value="ECO:0007669"/>
    <property type="project" value="UniProtKB-KW"/>
</dbReference>
<evidence type="ECO:0000256" key="8">
    <source>
        <dbReference type="HAMAP-Rule" id="MF_01302"/>
    </source>
</evidence>
<evidence type="ECO:0000256" key="1">
    <source>
        <dbReference type="ARBA" id="ARBA00002569"/>
    </source>
</evidence>
<dbReference type="Gene3D" id="3.30.1370.30">
    <property type="match status" value="1"/>
</dbReference>
<evidence type="ECO:0000256" key="7">
    <source>
        <dbReference type="ARBA" id="ARBA00023274"/>
    </source>
</evidence>
<reference evidence="10" key="1">
    <citation type="journal article" date="2015" name="ISME J.">
        <title>Aquifer environment selects for microbial species cohorts in sediment and groundwater.</title>
        <authorList>
            <person name="Hug L.A."/>
            <person name="Thomas B.C."/>
            <person name="Brown C.T."/>
            <person name="Frischkorn K.R."/>
            <person name="Williams K.H."/>
            <person name="Tringe S.G."/>
            <person name="Banfield J.F."/>
        </authorList>
    </citation>
    <scope>NUCLEOTIDE SEQUENCE</scope>
</reference>
<dbReference type="EMBL" id="KT006992">
    <property type="protein sequence ID" value="AKQ02091.1"/>
    <property type="molecule type" value="Genomic_DNA"/>
</dbReference>
<dbReference type="HAMAP" id="MF_01302_A">
    <property type="entry name" value="Ribosomal_uS8_A"/>
    <property type="match status" value="1"/>
</dbReference>
<dbReference type="GO" id="GO:0019843">
    <property type="term" value="F:rRNA binding"/>
    <property type="evidence" value="ECO:0007669"/>
    <property type="project" value="UniProtKB-UniRule"/>
</dbReference>
<keyword evidence="6 8" id="KW-0689">Ribosomal protein</keyword>